<comment type="caution">
    <text evidence="6">The sequence shown here is derived from an EMBL/GenBank/DDBJ whole genome shotgun (WGS) entry which is preliminary data.</text>
</comment>
<dbReference type="SMART" id="SM00382">
    <property type="entry name" value="AAA"/>
    <property type="match status" value="1"/>
</dbReference>
<organism evidence="6 7">
    <name type="scientific">Nocardioides endophyticus</name>
    <dbReference type="NCBI Taxonomy" id="1353775"/>
    <lineage>
        <taxon>Bacteria</taxon>
        <taxon>Bacillati</taxon>
        <taxon>Actinomycetota</taxon>
        <taxon>Actinomycetes</taxon>
        <taxon>Propionibacteriales</taxon>
        <taxon>Nocardioidaceae</taxon>
        <taxon>Nocardioides</taxon>
    </lineage>
</organism>
<dbReference type="InterPro" id="IPR027417">
    <property type="entry name" value="P-loop_NTPase"/>
</dbReference>
<dbReference type="Pfam" id="PF00005">
    <property type="entry name" value="ABC_tran"/>
    <property type="match status" value="1"/>
</dbReference>
<dbReference type="Proteomes" id="UP001499882">
    <property type="component" value="Unassembled WGS sequence"/>
</dbReference>
<protein>
    <submittedName>
        <fullName evidence="6">Heme ABC transporter ATP-binding protein</fullName>
    </submittedName>
</protein>
<feature type="domain" description="ABC transporter" evidence="5">
    <location>
        <begin position="5"/>
        <end position="238"/>
    </location>
</feature>
<evidence type="ECO:0000256" key="2">
    <source>
        <dbReference type="ARBA" id="ARBA00022741"/>
    </source>
</evidence>
<proteinExistence type="predicted"/>
<keyword evidence="1" id="KW-0813">Transport</keyword>
<dbReference type="RefSeq" id="WP_345526465.1">
    <property type="nucleotide sequence ID" value="NZ_BAABKN010000012.1"/>
</dbReference>
<sequence length="266" mass="28305">MSAALVARGVALSFGPVAVLDGVDLDLHHGEVVALAGPNGAGKSTLLAVLAGDLSPDAGKVEVLGRPLEEWRLRELARHRAVLTQEHHISFPFPAQEVVRMGRAPWRGLAEEDRDDEIVAESMDATDTTALADRAFGLLSGGEKGRTSFARILAQRTGILMLDEPTAALDIGHQEAVLQRARREADNGSAVVVVLHDLSLAAAWSDRVVLLSYGRVASDGPPAEVLTAPLLSSVYDYPIDVIEHPVTGDLLVLADRQAAAKRKEDA</sequence>
<dbReference type="Gene3D" id="3.40.50.300">
    <property type="entry name" value="P-loop containing nucleotide triphosphate hydrolases"/>
    <property type="match status" value="1"/>
</dbReference>
<evidence type="ECO:0000256" key="4">
    <source>
        <dbReference type="ARBA" id="ARBA00022967"/>
    </source>
</evidence>
<dbReference type="NCBIfam" id="NF010068">
    <property type="entry name" value="PRK13548.1"/>
    <property type="match status" value="1"/>
</dbReference>
<keyword evidence="3 6" id="KW-0067">ATP-binding</keyword>
<dbReference type="PANTHER" id="PTHR42794:SF1">
    <property type="entry name" value="HEMIN IMPORT ATP-BINDING PROTEIN HMUV"/>
    <property type="match status" value="1"/>
</dbReference>
<dbReference type="SUPFAM" id="SSF52540">
    <property type="entry name" value="P-loop containing nucleoside triphosphate hydrolases"/>
    <property type="match status" value="1"/>
</dbReference>
<evidence type="ECO:0000256" key="3">
    <source>
        <dbReference type="ARBA" id="ARBA00022840"/>
    </source>
</evidence>
<evidence type="ECO:0000259" key="5">
    <source>
        <dbReference type="PROSITE" id="PS50893"/>
    </source>
</evidence>
<accession>A0ABP8YPE3</accession>
<keyword evidence="4" id="KW-1278">Translocase</keyword>
<dbReference type="PROSITE" id="PS50893">
    <property type="entry name" value="ABC_TRANSPORTER_2"/>
    <property type="match status" value="1"/>
</dbReference>
<evidence type="ECO:0000313" key="6">
    <source>
        <dbReference type="EMBL" id="GAA4734993.1"/>
    </source>
</evidence>
<dbReference type="InterPro" id="IPR003593">
    <property type="entry name" value="AAA+_ATPase"/>
</dbReference>
<evidence type="ECO:0000313" key="7">
    <source>
        <dbReference type="Proteomes" id="UP001499882"/>
    </source>
</evidence>
<dbReference type="CDD" id="cd03214">
    <property type="entry name" value="ABC_Iron-Siderophores_B12_Hemin"/>
    <property type="match status" value="1"/>
</dbReference>
<name>A0ABP8YPE3_9ACTN</name>
<gene>
    <name evidence="6" type="ORF">GCM10023350_18400</name>
</gene>
<dbReference type="GO" id="GO:0005524">
    <property type="term" value="F:ATP binding"/>
    <property type="evidence" value="ECO:0007669"/>
    <property type="project" value="UniProtKB-KW"/>
</dbReference>
<evidence type="ECO:0000256" key="1">
    <source>
        <dbReference type="ARBA" id="ARBA00022448"/>
    </source>
</evidence>
<dbReference type="EMBL" id="BAABKN010000012">
    <property type="protein sequence ID" value="GAA4734993.1"/>
    <property type="molecule type" value="Genomic_DNA"/>
</dbReference>
<dbReference type="PANTHER" id="PTHR42794">
    <property type="entry name" value="HEMIN IMPORT ATP-BINDING PROTEIN HMUV"/>
    <property type="match status" value="1"/>
</dbReference>
<keyword evidence="2" id="KW-0547">Nucleotide-binding</keyword>
<reference evidence="7" key="1">
    <citation type="journal article" date="2019" name="Int. J. Syst. Evol. Microbiol.">
        <title>The Global Catalogue of Microorganisms (GCM) 10K type strain sequencing project: providing services to taxonomists for standard genome sequencing and annotation.</title>
        <authorList>
            <consortium name="The Broad Institute Genomics Platform"/>
            <consortium name="The Broad Institute Genome Sequencing Center for Infectious Disease"/>
            <person name="Wu L."/>
            <person name="Ma J."/>
        </authorList>
    </citation>
    <scope>NUCLEOTIDE SEQUENCE [LARGE SCALE GENOMIC DNA]</scope>
    <source>
        <strain evidence="7">JCM 18532</strain>
    </source>
</reference>
<keyword evidence="7" id="KW-1185">Reference proteome</keyword>
<dbReference type="InterPro" id="IPR003439">
    <property type="entry name" value="ABC_transporter-like_ATP-bd"/>
</dbReference>